<dbReference type="InterPro" id="IPR036396">
    <property type="entry name" value="Cyt_P450_sf"/>
</dbReference>
<dbReference type="PRINTS" id="PR00359">
    <property type="entry name" value="BP450"/>
</dbReference>
<reference evidence="8 9" key="1">
    <citation type="submission" date="2020-08" db="EMBL/GenBank/DDBJ databases">
        <title>Sequencing the genomes of 1000 actinobacteria strains.</title>
        <authorList>
            <person name="Klenk H.-P."/>
        </authorList>
    </citation>
    <scope>NUCLEOTIDE SEQUENCE [LARGE SCALE GENOMIC DNA]</scope>
    <source>
        <strain evidence="8 9">DSM 43851</strain>
    </source>
</reference>
<dbReference type="SUPFAM" id="SSF48264">
    <property type="entry name" value="Cytochrome P450"/>
    <property type="match status" value="1"/>
</dbReference>
<dbReference type="Pfam" id="PF00067">
    <property type="entry name" value="p450"/>
    <property type="match status" value="2"/>
</dbReference>
<evidence type="ECO:0000313" key="8">
    <source>
        <dbReference type="EMBL" id="MBB5897554.1"/>
    </source>
</evidence>
<gene>
    <name evidence="8" type="ORF">BJ998_008813</name>
</gene>
<keyword evidence="2 7" id="KW-0349">Heme</keyword>
<dbReference type="GO" id="GO:0036199">
    <property type="term" value="F:cholest-4-en-3-one 26-monooxygenase activity"/>
    <property type="evidence" value="ECO:0007669"/>
    <property type="project" value="TreeGrafter"/>
</dbReference>
<dbReference type="InterPro" id="IPR017972">
    <property type="entry name" value="Cyt_P450_CS"/>
</dbReference>
<keyword evidence="4 7" id="KW-0560">Oxidoreductase</keyword>
<dbReference type="GO" id="GO:0020037">
    <property type="term" value="F:heme binding"/>
    <property type="evidence" value="ECO:0007669"/>
    <property type="project" value="InterPro"/>
</dbReference>
<keyword evidence="5 7" id="KW-0408">Iron</keyword>
<comment type="caution">
    <text evidence="8">The sequence shown here is derived from an EMBL/GenBank/DDBJ whole genome shotgun (WGS) entry which is preliminary data.</text>
</comment>
<protein>
    <submittedName>
        <fullName evidence="8">Cytochrome P450</fullName>
    </submittedName>
</protein>
<dbReference type="EMBL" id="JACHIR010000003">
    <property type="protein sequence ID" value="MBB5897554.1"/>
    <property type="molecule type" value="Genomic_DNA"/>
</dbReference>
<accession>A0A7W9KRT7</accession>
<dbReference type="Proteomes" id="UP000585638">
    <property type="component" value="Unassembled WGS sequence"/>
</dbReference>
<name>A0A7W9KRT7_9PSEU</name>
<dbReference type="AlphaFoldDB" id="A0A7W9KRT7"/>
<evidence type="ECO:0000256" key="3">
    <source>
        <dbReference type="ARBA" id="ARBA00022723"/>
    </source>
</evidence>
<dbReference type="CDD" id="cd11032">
    <property type="entry name" value="P450_EryK-like"/>
    <property type="match status" value="1"/>
</dbReference>
<sequence length="399" mass="44223">MTLAPPRYAFEDRLDQWIERRAAEPVYLDEENGMWRLLDHATVSRVLSDPATFSSDFSGLTPVQEDFEAFRTGMFLTMDPPNHRKLRTLVSQAFTPRTVAGLEPRIREITEELLDGVAGRGRFDIVDVLAYPLPILVIAELLGIPAQDRELFEKWAKVLFSGDQLTESSTMAEIEAALQMIAPTIREMNEYVLAHIRYHRANPSDGLTSKLVRASVDGESLTDQEIVGFVALLLVAGHITTTALIGNATISFDRHPAAADTLRGDPSKLPAALEEVLRCLPPFNELGRRTTTEVELGGRTIPANSIVMANIASANRDPGVFADPEGFDIARTPNPHLTFGHGIHFCLGTPLARMEGRIAFEALYRRYSALSVARDEPVEFQNPAMIVSVRKLPLEVEPR</sequence>
<dbReference type="FunFam" id="1.10.630.10:FF:000018">
    <property type="entry name" value="Cytochrome P450 monooxygenase"/>
    <property type="match status" value="1"/>
</dbReference>
<dbReference type="InterPro" id="IPR001128">
    <property type="entry name" value="Cyt_P450"/>
</dbReference>
<dbReference type="InterPro" id="IPR002397">
    <property type="entry name" value="Cyt_P450_B"/>
</dbReference>
<evidence type="ECO:0000256" key="2">
    <source>
        <dbReference type="ARBA" id="ARBA00022617"/>
    </source>
</evidence>
<keyword evidence="3 7" id="KW-0479">Metal-binding</keyword>
<dbReference type="GO" id="GO:0008395">
    <property type="term" value="F:steroid hydroxylase activity"/>
    <property type="evidence" value="ECO:0007669"/>
    <property type="project" value="TreeGrafter"/>
</dbReference>
<keyword evidence="6 7" id="KW-0503">Monooxygenase</keyword>
<dbReference type="RefSeq" id="WP_184870019.1">
    <property type="nucleotide sequence ID" value="NZ_JACHIR010000003.1"/>
</dbReference>
<evidence type="ECO:0000256" key="1">
    <source>
        <dbReference type="ARBA" id="ARBA00010617"/>
    </source>
</evidence>
<dbReference type="PANTHER" id="PTHR46696:SF4">
    <property type="entry name" value="BIOTIN BIOSYNTHESIS CYTOCHROME P450"/>
    <property type="match status" value="1"/>
</dbReference>
<dbReference type="GO" id="GO:0005506">
    <property type="term" value="F:iron ion binding"/>
    <property type="evidence" value="ECO:0007669"/>
    <property type="project" value="InterPro"/>
</dbReference>
<evidence type="ECO:0000256" key="6">
    <source>
        <dbReference type="ARBA" id="ARBA00023033"/>
    </source>
</evidence>
<evidence type="ECO:0000256" key="4">
    <source>
        <dbReference type="ARBA" id="ARBA00023002"/>
    </source>
</evidence>
<comment type="similarity">
    <text evidence="1 7">Belongs to the cytochrome P450 family.</text>
</comment>
<keyword evidence="9" id="KW-1185">Reference proteome</keyword>
<dbReference type="GO" id="GO:0006707">
    <property type="term" value="P:cholesterol catabolic process"/>
    <property type="evidence" value="ECO:0007669"/>
    <property type="project" value="TreeGrafter"/>
</dbReference>
<proteinExistence type="inferred from homology"/>
<dbReference type="PANTHER" id="PTHR46696">
    <property type="entry name" value="P450, PUTATIVE (EUROFUNG)-RELATED"/>
    <property type="match status" value="1"/>
</dbReference>
<dbReference type="PROSITE" id="PS00086">
    <property type="entry name" value="CYTOCHROME_P450"/>
    <property type="match status" value="1"/>
</dbReference>
<organism evidence="8 9">
    <name type="scientific">Kutzneria kofuensis</name>
    <dbReference type="NCBI Taxonomy" id="103725"/>
    <lineage>
        <taxon>Bacteria</taxon>
        <taxon>Bacillati</taxon>
        <taxon>Actinomycetota</taxon>
        <taxon>Actinomycetes</taxon>
        <taxon>Pseudonocardiales</taxon>
        <taxon>Pseudonocardiaceae</taxon>
        <taxon>Kutzneria</taxon>
    </lineage>
</organism>
<evidence type="ECO:0000256" key="5">
    <source>
        <dbReference type="ARBA" id="ARBA00023004"/>
    </source>
</evidence>
<evidence type="ECO:0000256" key="7">
    <source>
        <dbReference type="RuleBase" id="RU000461"/>
    </source>
</evidence>
<dbReference type="Gene3D" id="1.10.630.10">
    <property type="entry name" value="Cytochrome P450"/>
    <property type="match status" value="1"/>
</dbReference>
<evidence type="ECO:0000313" key="9">
    <source>
        <dbReference type="Proteomes" id="UP000585638"/>
    </source>
</evidence>